<evidence type="ECO:0000256" key="1">
    <source>
        <dbReference type="ARBA" id="ARBA00022679"/>
    </source>
</evidence>
<organism evidence="3 4">
    <name type="scientific">Leptospira vanthielii</name>
    <dbReference type="NCBI Taxonomy" id="293085"/>
    <lineage>
        <taxon>Bacteria</taxon>
        <taxon>Pseudomonadati</taxon>
        <taxon>Spirochaetota</taxon>
        <taxon>Spirochaetia</taxon>
        <taxon>Leptospirales</taxon>
        <taxon>Leptospiraceae</taxon>
        <taxon>Leptospira</taxon>
    </lineage>
</organism>
<gene>
    <name evidence="3" type="ORF">EHQ95_01985</name>
</gene>
<dbReference type="Pfam" id="PF00534">
    <property type="entry name" value="Glycos_transf_1"/>
    <property type="match status" value="1"/>
</dbReference>
<dbReference type="RefSeq" id="WP_135656763.1">
    <property type="nucleotide sequence ID" value="NZ_RQHF01000008.1"/>
</dbReference>
<evidence type="ECO:0000313" key="4">
    <source>
        <dbReference type="Proteomes" id="UP000298112"/>
    </source>
</evidence>
<comment type="caution">
    <text evidence="3">The sequence shown here is derived from an EMBL/GenBank/DDBJ whole genome shotgun (WGS) entry which is preliminary data.</text>
</comment>
<feature type="domain" description="Glycosyl transferase family 1" evidence="2">
    <location>
        <begin position="187"/>
        <end position="354"/>
    </location>
</feature>
<protein>
    <submittedName>
        <fullName evidence="3">Glycosyltransferase</fullName>
    </submittedName>
</protein>
<dbReference type="SUPFAM" id="SSF53756">
    <property type="entry name" value="UDP-Glycosyltransferase/glycogen phosphorylase"/>
    <property type="match status" value="1"/>
</dbReference>
<name>A0ABY2NTF2_9LEPT</name>
<dbReference type="PANTHER" id="PTHR46401:SF2">
    <property type="entry name" value="GLYCOSYLTRANSFERASE WBBK-RELATED"/>
    <property type="match status" value="1"/>
</dbReference>
<sequence>MNLAIEASNIVDGGGLNHLKELLDHPDLTSNDISRIVIWSSQKTLDSIPDSPQVIKKTNSLLNSGKLKRFVWQIFWSLSEFRENSIDLVFVPGGIYLGSYRIPVISMSQNMLLYEWREMARYGFSSGFFRLLFLFFLQSFTFKRSASVLFLTDYAKDTVSRKLNLNTSKSVVIPHGISDRFSVNHPNKKKSDEVRGSIRILYVSFIGMYKHQWKVVEAVSYARDMGYDLKLTLVGKVVDNEAGNLLQSATLKFDPDRKFVFHKINVDYDMVHEEYKNADIFIYASSCENMPMILMEAMRSSLPIISSKFGPMPEILADAGEYFDPTDAKDLAKKIDSVLKNQNRLGEMADKAYQKSLQFTWKNTQKLTFSYFKKVYKEF</sequence>
<evidence type="ECO:0000259" key="2">
    <source>
        <dbReference type="Pfam" id="PF00534"/>
    </source>
</evidence>
<keyword evidence="4" id="KW-1185">Reference proteome</keyword>
<proteinExistence type="predicted"/>
<dbReference type="EMBL" id="RQHF01000008">
    <property type="protein sequence ID" value="TGM60669.1"/>
    <property type="molecule type" value="Genomic_DNA"/>
</dbReference>
<keyword evidence="1" id="KW-0808">Transferase</keyword>
<dbReference type="Gene3D" id="3.40.50.2000">
    <property type="entry name" value="Glycogen Phosphorylase B"/>
    <property type="match status" value="2"/>
</dbReference>
<dbReference type="Proteomes" id="UP000298112">
    <property type="component" value="Unassembled WGS sequence"/>
</dbReference>
<evidence type="ECO:0000313" key="3">
    <source>
        <dbReference type="EMBL" id="TGM60669.1"/>
    </source>
</evidence>
<dbReference type="PANTHER" id="PTHR46401">
    <property type="entry name" value="GLYCOSYLTRANSFERASE WBBK-RELATED"/>
    <property type="match status" value="1"/>
</dbReference>
<reference evidence="4" key="1">
    <citation type="journal article" date="2019" name="PLoS Negl. Trop. Dis.">
        <title>Revisiting the worldwide diversity of Leptospira species in the environment.</title>
        <authorList>
            <person name="Vincent A.T."/>
            <person name="Schiettekatte O."/>
            <person name="Bourhy P."/>
            <person name="Veyrier F.J."/>
            <person name="Picardeau M."/>
        </authorList>
    </citation>
    <scope>NUCLEOTIDE SEQUENCE [LARGE SCALE GENOMIC DNA]</scope>
    <source>
        <strain evidence="4">201601955</strain>
    </source>
</reference>
<accession>A0ABY2NTF2</accession>
<dbReference type="InterPro" id="IPR001296">
    <property type="entry name" value="Glyco_trans_1"/>
</dbReference>